<dbReference type="SUPFAM" id="SSF51735">
    <property type="entry name" value="NAD(P)-binding Rossmann-fold domains"/>
    <property type="match status" value="1"/>
</dbReference>
<reference evidence="3 4" key="1">
    <citation type="submission" date="2018-02" db="EMBL/GenBank/DDBJ databases">
        <title>The genomes of Aspergillus section Nigri reveals drivers in fungal speciation.</title>
        <authorList>
            <consortium name="DOE Joint Genome Institute"/>
            <person name="Vesth T.C."/>
            <person name="Nybo J."/>
            <person name="Theobald S."/>
            <person name="Brandl J."/>
            <person name="Frisvad J.C."/>
            <person name="Nielsen K.F."/>
            <person name="Lyhne E.K."/>
            <person name="Kogle M.E."/>
            <person name="Kuo A."/>
            <person name="Riley R."/>
            <person name="Clum A."/>
            <person name="Nolan M."/>
            <person name="Lipzen A."/>
            <person name="Salamov A."/>
            <person name="Henrissat B."/>
            <person name="Wiebenga A."/>
            <person name="De vries R.P."/>
            <person name="Grigoriev I.V."/>
            <person name="Mortensen U.H."/>
            <person name="Andersen M.R."/>
            <person name="Baker S.E."/>
        </authorList>
    </citation>
    <scope>NUCLEOTIDE SEQUENCE [LARGE SCALE GENOMIC DNA]</scope>
    <source>
        <strain evidence="3 4">CBS 101889</strain>
    </source>
</reference>
<sequence>MQAIRLHPASPSPTTTPYSPSNPAPPSALHLDTNIPIPKPSKPDELVIRVKATTVVRDMLTWPETYSHEYAIPGNDVAGIVTAVFDEQTSDLKPGDEVFGMTHPDRAGAWAEYALVRAPDEVARKPAALSWEQAAALPLSALTAYEALFVHAGLTAPFPEAAAASRLKKKKKKKKEEEEEEAQAPAHKHPHRRLLITGAAGAVGVHLVQLAAAVKGLHVVAASSSNARNAEFLLGLGADEAVEYAELGGVRHAEFDVVVDAVGGEVLARCWEYVRADGPGVLVSVDSASYDFVQRHTERGIRKDGVRALFFIVQGSGTALRYLAELAERGLLLSLVNCVFPFERVQEAYELASGRYTGRGKVVLTN</sequence>
<proteinExistence type="predicted"/>
<dbReference type="SUPFAM" id="SSF50129">
    <property type="entry name" value="GroES-like"/>
    <property type="match status" value="1"/>
</dbReference>
<dbReference type="VEuPathDB" id="FungiDB:BO97DRAFT_15528"/>
<dbReference type="Pfam" id="PF08240">
    <property type="entry name" value="ADH_N"/>
    <property type="match status" value="1"/>
</dbReference>
<feature type="domain" description="Enoyl reductase (ER)" evidence="2">
    <location>
        <begin position="24"/>
        <end position="364"/>
    </location>
</feature>
<dbReference type="Proteomes" id="UP000248961">
    <property type="component" value="Unassembled WGS sequence"/>
</dbReference>
<dbReference type="InterPro" id="IPR036291">
    <property type="entry name" value="NAD(P)-bd_dom_sf"/>
</dbReference>
<dbReference type="InterPro" id="IPR020843">
    <property type="entry name" value="ER"/>
</dbReference>
<dbReference type="Gene3D" id="3.40.50.720">
    <property type="entry name" value="NAD(P)-binding Rossmann-like Domain"/>
    <property type="match status" value="1"/>
</dbReference>
<dbReference type="EMBL" id="KZ824276">
    <property type="protein sequence ID" value="RAL13954.1"/>
    <property type="molecule type" value="Genomic_DNA"/>
</dbReference>
<name>A0A395I6S1_ASPHC</name>
<dbReference type="OrthoDB" id="3509362at2759"/>
<dbReference type="CDD" id="cd05289">
    <property type="entry name" value="MDR_like_2"/>
    <property type="match status" value="1"/>
</dbReference>
<dbReference type="Gene3D" id="3.90.180.10">
    <property type="entry name" value="Medium-chain alcohol dehydrogenases, catalytic domain"/>
    <property type="match status" value="2"/>
</dbReference>
<feature type="compositionally biased region" description="Low complexity" evidence="1">
    <location>
        <begin position="8"/>
        <end position="19"/>
    </location>
</feature>
<dbReference type="PANTHER" id="PTHR43482:SF4">
    <property type="entry name" value="ALCOHOL DEHYDROGENASE, PUTATIVE (AFU_ORTHOLOGUE AFUA_7G06260)-RELATED"/>
    <property type="match status" value="1"/>
</dbReference>
<dbReference type="Pfam" id="PF13602">
    <property type="entry name" value="ADH_zinc_N_2"/>
    <property type="match status" value="1"/>
</dbReference>
<dbReference type="InterPro" id="IPR052585">
    <property type="entry name" value="Lipid_raft_assoc_Zn_ADH"/>
</dbReference>
<dbReference type="PANTHER" id="PTHR43482">
    <property type="entry name" value="PROTEIN AST1-RELATED"/>
    <property type="match status" value="1"/>
</dbReference>
<dbReference type="RefSeq" id="XP_025553108.1">
    <property type="nucleotide sequence ID" value="XM_025690191.1"/>
</dbReference>
<organism evidence="3 4">
    <name type="scientific">Aspergillus homomorphus (strain CBS 101889)</name>
    <dbReference type="NCBI Taxonomy" id="1450537"/>
    <lineage>
        <taxon>Eukaryota</taxon>
        <taxon>Fungi</taxon>
        <taxon>Dikarya</taxon>
        <taxon>Ascomycota</taxon>
        <taxon>Pezizomycotina</taxon>
        <taxon>Eurotiomycetes</taxon>
        <taxon>Eurotiomycetidae</taxon>
        <taxon>Eurotiales</taxon>
        <taxon>Aspergillaceae</taxon>
        <taxon>Aspergillus</taxon>
        <taxon>Aspergillus subgen. Circumdati</taxon>
    </lineage>
</organism>
<protein>
    <submittedName>
        <fullName evidence="3">Alcohol dehydrogenase</fullName>
    </submittedName>
</protein>
<feature type="region of interest" description="Disordered" evidence="1">
    <location>
        <begin position="1"/>
        <end position="40"/>
    </location>
</feature>
<keyword evidence="4" id="KW-1185">Reference proteome</keyword>
<dbReference type="GO" id="GO:0016491">
    <property type="term" value="F:oxidoreductase activity"/>
    <property type="evidence" value="ECO:0007669"/>
    <property type="project" value="InterPro"/>
</dbReference>
<evidence type="ECO:0000313" key="3">
    <source>
        <dbReference type="EMBL" id="RAL13954.1"/>
    </source>
</evidence>
<evidence type="ECO:0000259" key="2">
    <source>
        <dbReference type="SMART" id="SM00829"/>
    </source>
</evidence>
<evidence type="ECO:0000256" key="1">
    <source>
        <dbReference type="SAM" id="MobiDB-lite"/>
    </source>
</evidence>
<dbReference type="InterPro" id="IPR013154">
    <property type="entry name" value="ADH-like_N"/>
</dbReference>
<feature type="region of interest" description="Disordered" evidence="1">
    <location>
        <begin position="165"/>
        <end position="191"/>
    </location>
</feature>
<dbReference type="GeneID" id="37194480"/>
<dbReference type="AlphaFoldDB" id="A0A395I6S1"/>
<gene>
    <name evidence="3" type="ORF">BO97DRAFT_15528</name>
</gene>
<dbReference type="SMART" id="SM00829">
    <property type="entry name" value="PKS_ER"/>
    <property type="match status" value="1"/>
</dbReference>
<dbReference type="STRING" id="1450537.A0A395I6S1"/>
<evidence type="ECO:0000313" key="4">
    <source>
        <dbReference type="Proteomes" id="UP000248961"/>
    </source>
</evidence>
<accession>A0A395I6S1</accession>
<dbReference type="InterPro" id="IPR011032">
    <property type="entry name" value="GroES-like_sf"/>
</dbReference>